<reference evidence="2" key="1">
    <citation type="journal article" date="2023" name="G3 (Bethesda)">
        <title>Genome assembly and association tests identify interacting loci associated with vigor, precocity, and sex in interspecific pistachio rootstocks.</title>
        <authorList>
            <person name="Palmer W."/>
            <person name="Jacygrad E."/>
            <person name="Sagayaradj S."/>
            <person name="Cavanaugh K."/>
            <person name="Han R."/>
            <person name="Bertier L."/>
            <person name="Beede B."/>
            <person name="Kafkas S."/>
            <person name="Golino D."/>
            <person name="Preece J."/>
            <person name="Michelmore R."/>
        </authorList>
    </citation>
    <scope>NUCLEOTIDE SEQUENCE [LARGE SCALE GENOMIC DNA]</scope>
</reference>
<accession>A0ACC0YPI1</accession>
<evidence type="ECO:0000313" key="2">
    <source>
        <dbReference type="Proteomes" id="UP001163603"/>
    </source>
</evidence>
<gene>
    <name evidence="1" type="ORF">Pint_28443</name>
</gene>
<dbReference type="Proteomes" id="UP001163603">
    <property type="component" value="Chromosome 5"/>
</dbReference>
<comment type="caution">
    <text evidence="1">The sequence shown here is derived from an EMBL/GenBank/DDBJ whole genome shotgun (WGS) entry which is preliminary data.</text>
</comment>
<organism evidence="1 2">
    <name type="scientific">Pistacia integerrima</name>
    <dbReference type="NCBI Taxonomy" id="434235"/>
    <lineage>
        <taxon>Eukaryota</taxon>
        <taxon>Viridiplantae</taxon>
        <taxon>Streptophyta</taxon>
        <taxon>Embryophyta</taxon>
        <taxon>Tracheophyta</taxon>
        <taxon>Spermatophyta</taxon>
        <taxon>Magnoliopsida</taxon>
        <taxon>eudicotyledons</taxon>
        <taxon>Gunneridae</taxon>
        <taxon>Pentapetalae</taxon>
        <taxon>rosids</taxon>
        <taxon>malvids</taxon>
        <taxon>Sapindales</taxon>
        <taxon>Anacardiaceae</taxon>
        <taxon>Pistacia</taxon>
    </lineage>
</organism>
<evidence type="ECO:0000313" key="1">
    <source>
        <dbReference type="EMBL" id="KAJ0040100.1"/>
    </source>
</evidence>
<proteinExistence type="predicted"/>
<keyword evidence="2" id="KW-1185">Reference proteome</keyword>
<sequence>MRQWRGRVGSADSSERELIEFIYDCADSEVVGSCASIQDWSGGLQYEGLGYTMRQSCTALAKAMTMGIHQCLPQICSVLRCQSRYCKECNAPRPLVLFSFLVSKYKGLVYQLCLGCRLSVFVG</sequence>
<protein>
    <submittedName>
        <fullName evidence="1">Uncharacterized protein</fullName>
    </submittedName>
</protein>
<name>A0ACC0YPI1_9ROSI</name>
<dbReference type="EMBL" id="CM047740">
    <property type="protein sequence ID" value="KAJ0040100.1"/>
    <property type="molecule type" value="Genomic_DNA"/>
</dbReference>